<keyword evidence="2" id="KW-1185">Reference proteome</keyword>
<gene>
    <name evidence="1" type="ORF">MML48_3g00003480</name>
</gene>
<name>A0ACB9TEM6_HOLOL</name>
<proteinExistence type="predicted"/>
<accession>A0ACB9TEM6</accession>
<reference evidence="1" key="1">
    <citation type="submission" date="2022-04" db="EMBL/GenBank/DDBJ databases">
        <title>Chromosome-scale genome assembly of Holotrichia oblita Faldermann.</title>
        <authorList>
            <person name="Rongchong L."/>
        </authorList>
    </citation>
    <scope>NUCLEOTIDE SEQUENCE</scope>
    <source>
        <strain evidence="1">81SQS9</strain>
    </source>
</reference>
<comment type="caution">
    <text evidence="1">The sequence shown here is derived from an EMBL/GenBank/DDBJ whole genome shotgun (WGS) entry which is preliminary data.</text>
</comment>
<evidence type="ECO:0000313" key="1">
    <source>
        <dbReference type="EMBL" id="KAI4465277.1"/>
    </source>
</evidence>
<sequence>MYVIFHETGSYENRPRIGRNRSTNPRTDRHLIRVTLQDRRKSSKELRSNLWEQQGIAILPETVGKRLKETGLIGRRVRKKPVLTDVHKQKCLTWAKKYRMWTTDDWAHVIFSDEFNIEMFLTILCV</sequence>
<dbReference type="Proteomes" id="UP001056778">
    <property type="component" value="Chromosome 3"/>
</dbReference>
<protein>
    <submittedName>
        <fullName evidence="1">Transposable element-related</fullName>
    </submittedName>
</protein>
<evidence type="ECO:0000313" key="2">
    <source>
        <dbReference type="Proteomes" id="UP001056778"/>
    </source>
</evidence>
<dbReference type="EMBL" id="CM043017">
    <property type="protein sequence ID" value="KAI4465277.1"/>
    <property type="molecule type" value="Genomic_DNA"/>
</dbReference>
<organism evidence="1 2">
    <name type="scientific">Holotrichia oblita</name>
    <name type="common">Chafer beetle</name>
    <dbReference type="NCBI Taxonomy" id="644536"/>
    <lineage>
        <taxon>Eukaryota</taxon>
        <taxon>Metazoa</taxon>
        <taxon>Ecdysozoa</taxon>
        <taxon>Arthropoda</taxon>
        <taxon>Hexapoda</taxon>
        <taxon>Insecta</taxon>
        <taxon>Pterygota</taxon>
        <taxon>Neoptera</taxon>
        <taxon>Endopterygota</taxon>
        <taxon>Coleoptera</taxon>
        <taxon>Polyphaga</taxon>
        <taxon>Scarabaeiformia</taxon>
        <taxon>Scarabaeidae</taxon>
        <taxon>Melolonthinae</taxon>
        <taxon>Holotrichia</taxon>
    </lineage>
</organism>